<proteinExistence type="predicted"/>
<dbReference type="GO" id="GO:0042910">
    <property type="term" value="F:xenobiotic transmembrane transporter activity"/>
    <property type="evidence" value="ECO:0007669"/>
    <property type="project" value="InterPro"/>
</dbReference>
<dbReference type="GO" id="GO:0005886">
    <property type="term" value="C:plasma membrane"/>
    <property type="evidence" value="ECO:0007669"/>
    <property type="project" value="UniProtKB-SubCell"/>
</dbReference>
<keyword evidence="11" id="KW-1185">Reference proteome</keyword>
<reference evidence="10 11" key="1">
    <citation type="submission" date="2020-12" db="EMBL/GenBank/DDBJ databases">
        <title>Sulforoseuscoccus oceanibium gen. nov., sp. nov., a representative of the phylum Verrucomicrobia with special cytoplasmic membrane, and proposal of Sulforoseuscoccusaceae fam. nov.</title>
        <authorList>
            <person name="Xi F."/>
        </authorList>
    </citation>
    <scope>NUCLEOTIDE SEQUENCE [LARGE SCALE GENOMIC DNA]</scope>
    <source>
        <strain evidence="10 11">T37</strain>
    </source>
</reference>
<keyword evidence="4" id="KW-1003">Cell membrane</keyword>
<organism evidence="10 11">
    <name type="scientific">Sulfuriroseicoccus oceanibius</name>
    <dbReference type="NCBI Taxonomy" id="2707525"/>
    <lineage>
        <taxon>Bacteria</taxon>
        <taxon>Pseudomonadati</taxon>
        <taxon>Verrucomicrobiota</taxon>
        <taxon>Verrucomicrobiia</taxon>
        <taxon>Verrucomicrobiales</taxon>
        <taxon>Verrucomicrobiaceae</taxon>
        <taxon>Sulfuriroseicoccus</taxon>
    </lineage>
</organism>
<evidence type="ECO:0000256" key="5">
    <source>
        <dbReference type="ARBA" id="ARBA00022692"/>
    </source>
</evidence>
<dbReference type="GO" id="GO:0015297">
    <property type="term" value="F:antiporter activity"/>
    <property type="evidence" value="ECO:0007669"/>
    <property type="project" value="UniProtKB-KW"/>
</dbReference>
<gene>
    <name evidence="10" type="ORF">G3M56_003170</name>
</gene>
<keyword evidence="7" id="KW-0406">Ion transport</keyword>
<evidence type="ECO:0000256" key="3">
    <source>
        <dbReference type="ARBA" id="ARBA00022449"/>
    </source>
</evidence>
<evidence type="ECO:0000256" key="1">
    <source>
        <dbReference type="ARBA" id="ARBA00004651"/>
    </source>
</evidence>
<evidence type="ECO:0000256" key="6">
    <source>
        <dbReference type="ARBA" id="ARBA00022989"/>
    </source>
</evidence>
<evidence type="ECO:0000256" key="8">
    <source>
        <dbReference type="ARBA" id="ARBA00023136"/>
    </source>
</evidence>
<dbReference type="PANTHER" id="PTHR43298">
    <property type="entry name" value="MULTIDRUG RESISTANCE PROTEIN NORM-RELATED"/>
    <property type="match status" value="1"/>
</dbReference>
<protein>
    <recommendedName>
        <fullName evidence="9">Multidrug-efflux transporter</fullName>
    </recommendedName>
</protein>
<dbReference type="InterPro" id="IPR048279">
    <property type="entry name" value="MdtK-like"/>
</dbReference>
<evidence type="ECO:0000313" key="11">
    <source>
        <dbReference type="Proteomes" id="UP000475117"/>
    </source>
</evidence>
<evidence type="ECO:0000256" key="7">
    <source>
        <dbReference type="ARBA" id="ARBA00023065"/>
    </source>
</evidence>
<sequence>MADTLMVAKLGVVELAALTFATLIFHVPFVFGIGMLTCVAVRTSVARGAGDRAKGRAVCRNGLYLGAATGILLFLLVGLGLVPFLGWFGQPEAVVTRTPSYYLLIMASAVPALMSIALKNHGDAMDRPWPSFWISFAAIVLNIGLNWVLIYGNLGAPALGLEGAGIATLIARILMFVAMVVWLTRSKVLHDWVPRRWLRVPDFGEIRQQLKLGVPASLQTVAEVGAFSASGLLIGKFGAIALAAHQVAITCVATAFMVPLGLSMALTVRIGEAYGAEDGPRMRRIVRAGWGMSVGFALFSAVVFLCFGEPLAAMFLEEPDVIVLAAALLGVAGLFQVVDGLQVASLAMLRGIEDVRVPALYGFAGYWLAAIPLAYVLAFHTSLGAVGVWWGLAAGLTIAAVVLGGRLWKKVGRYCDTI</sequence>
<keyword evidence="3" id="KW-0050">Antiport</keyword>
<evidence type="ECO:0000313" key="10">
    <source>
        <dbReference type="EMBL" id="QQL45604.1"/>
    </source>
</evidence>
<dbReference type="EMBL" id="CP066776">
    <property type="protein sequence ID" value="QQL45604.1"/>
    <property type="molecule type" value="Genomic_DNA"/>
</dbReference>
<dbReference type="GO" id="GO:0006811">
    <property type="term" value="P:monoatomic ion transport"/>
    <property type="evidence" value="ECO:0007669"/>
    <property type="project" value="UniProtKB-KW"/>
</dbReference>
<evidence type="ECO:0000256" key="4">
    <source>
        <dbReference type="ARBA" id="ARBA00022475"/>
    </source>
</evidence>
<dbReference type="PANTHER" id="PTHR43298:SF2">
    <property type="entry name" value="FMN_FAD EXPORTER YEEO-RELATED"/>
    <property type="match status" value="1"/>
</dbReference>
<evidence type="ECO:0000256" key="9">
    <source>
        <dbReference type="ARBA" id="ARBA00031636"/>
    </source>
</evidence>
<evidence type="ECO:0000256" key="2">
    <source>
        <dbReference type="ARBA" id="ARBA00022448"/>
    </source>
</evidence>
<dbReference type="KEGG" id="soa:G3M56_003170"/>
<dbReference type="Pfam" id="PF01554">
    <property type="entry name" value="MatE"/>
    <property type="match status" value="2"/>
</dbReference>
<comment type="subcellular location">
    <subcellularLocation>
        <location evidence="1">Cell membrane</location>
        <topology evidence="1">Multi-pass membrane protein</topology>
    </subcellularLocation>
</comment>
<keyword evidence="6" id="KW-1133">Transmembrane helix</keyword>
<accession>A0A6B3L9C3</accession>
<keyword evidence="5" id="KW-0812">Transmembrane</keyword>
<dbReference type="AlphaFoldDB" id="A0A6B3L9C3"/>
<keyword evidence="8" id="KW-0472">Membrane</keyword>
<dbReference type="InterPro" id="IPR002528">
    <property type="entry name" value="MATE_fam"/>
</dbReference>
<dbReference type="CDD" id="cd13131">
    <property type="entry name" value="MATE_NorM_like"/>
    <property type="match status" value="1"/>
</dbReference>
<dbReference type="PIRSF" id="PIRSF006603">
    <property type="entry name" value="DinF"/>
    <property type="match status" value="1"/>
</dbReference>
<dbReference type="InterPro" id="IPR050222">
    <property type="entry name" value="MATE_MdtK"/>
</dbReference>
<dbReference type="NCBIfam" id="TIGR00797">
    <property type="entry name" value="matE"/>
    <property type="match status" value="1"/>
</dbReference>
<name>A0A6B3L9C3_9BACT</name>
<dbReference type="Proteomes" id="UP000475117">
    <property type="component" value="Chromosome"/>
</dbReference>
<keyword evidence="2" id="KW-0813">Transport</keyword>